<dbReference type="RefSeq" id="XP_027609711.1">
    <property type="nucleotide sequence ID" value="XM_027753910.1"/>
</dbReference>
<gene>
    <name evidence="1" type="ORF">SCP_0116910</name>
</gene>
<name>A0A401G9G4_9APHY</name>
<dbReference type="InParanoid" id="A0A401G9G4"/>
<dbReference type="GeneID" id="38775715"/>
<sequence>MEKDGGGAVVLAAPREQESRPCVRVDIARWDALAGHSACIASSRGWGRRRRGELVGRGASPSTTRAGGVLLRTPRAWPADADGTAALAGSATALVRAWTTRAKGDGGVDESGTAVVPPRRPRAPVCSCWVRAACLPGRGRLHRQERDGGGGLLARTRTAVDRLQTAGFKWGEGR</sequence>
<evidence type="ECO:0000313" key="2">
    <source>
        <dbReference type="Proteomes" id="UP000287166"/>
    </source>
</evidence>
<reference evidence="1 2" key="1">
    <citation type="journal article" date="2018" name="Sci. Rep.">
        <title>Genome sequence of the cauliflower mushroom Sparassis crispa (Hanabiratake) and its association with beneficial usage.</title>
        <authorList>
            <person name="Kiyama R."/>
            <person name="Furutani Y."/>
            <person name="Kawaguchi K."/>
            <person name="Nakanishi T."/>
        </authorList>
    </citation>
    <scope>NUCLEOTIDE SEQUENCE [LARGE SCALE GENOMIC DNA]</scope>
</reference>
<dbReference type="AlphaFoldDB" id="A0A401G9G4"/>
<protein>
    <submittedName>
        <fullName evidence="1">Uncharacterized protein</fullName>
    </submittedName>
</protein>
<dbReference type="EMBL" id="BFAD01000001">
    <property type="protein sequence ID" value="GBE78798.1"/>
    <property type="molecule type" value="Genomic_DNA"/>
</dbReference>
<comment type="caution">
    <text evidence="1">The sequence shown here is derived from an EMBL/GenBank/DDBJ whole genome shotgun (WGS) entry which is preliminary data.</text>
</comment>
<evidence type="ECO:0000313" key="1">
    <source>
        <dbReference type="EMBL" id="GBE78798.1"/>
    </source>
</evidence>
<dbReference type="Proteomes" id="UP000287166">
    <property type="component" value="Unassembled WGS sequence"/>
</dbReference>
<keyword evidence="2" id="KW-1185">Reference proteome</keyword>
<proteinExistence type="predicted"/>
<organism evidence="1 2">
    <name type="scientific">Sparassis crispa</name>
    <dbReference type="NCBI Taxonomy" id="139825"/>
    <lineage>
        <taxon>Eukaryota</taxon>
        <taxon>Fungi</taxon>
        <taxon>Dikarya</taxon>
        <taxon>Basidiomycota</taxon>
        <taxon>Agaricomycotina</taxon>
        <taxon>Agaricomycetes</taxon>
        <taxon>Polyporales</taxon>
        <taxon>Sparassidaceae</taxon>
        <taxon>Sparassis</taxon>
    </lineage>
</organism>
<accession>A0A401G9G4</accession>